<dbReference type="EMBL" id="CP058952">
    <property type="protein sequence ID" value="QLI81863.1"/>
    <property type="molecule type" value="Genomic_DNA"/>
</dbReference>
<dbReference type="AlphaFoldDB" id="A0A7D5Z6R7"/>
<dbReference type="RefSeq" id="WP_180305970.1">
    <property type="nucleotide sequence ID" value="NZ_CP058952.1"/>
</dbReference>
<keyword evidence="3 4" id="KW-0456">Lyase</keyword>
<evidence type="ECO:0000313" key="5">
    <source>
        <dbReference type="EMBL" id="QLI81863.1"/>
    </source>
</evidence>
<comment type="similarity">
    <text evidence="2 4">Belongs to the pterin-4-alpha-carbinolamine dehydratase family.</text>
</comment>
<reference evidence="5 6" key="1">
    <citation type="journal article" date="2016" name="Int. J. Syst. Evol. Microbiol.">
        <title>Chitinibacter fontanus sp. nov., isolated from a spring.</title>
        <authorList>
            <person name="Sheu S.Y."/>
            <person name="Li Y.S."/>
            <person name="Young C.C."/>
            <person name="Chen W.M."/>
        </authorList>
    </citation>
    <scope>NUCLEOTIDE SEQUENCE [LARGE SCALE GENOMIC DNA]</scope>
    <source>
        <strain evidence="5 6">STM-7</strain>
    </source>
</reference>
<dbReference type="Proteomes" id="UP000510822">
    <property type="component" value="Chromosome"/>
</dbReference>
<keyword evidence="6" id="KW-1185">Reference proteome</keyword>
<dbReference type="HAMAP" id="MF_00434">
    <property type="entry name" value="Pterin_4_alpha"/>
    <property type="match status" value="1"/>
</dbReference>
<dbReference type="Gene3D" id="3.30.1360.20">
    <property type="entry name" value="Transcriptional coactivator/pterin dehydratase"/>
    <property type="match status" value="1"/>
</dbReference>
<name>A0A7D5Z6R7_9NEIS</name>
<dbReference type="SUPFAM" id="SSF55248">
    <property type="entry name" value="PCD-like"/>
    <property type="match status" value="1"/>
</dbReference>
<dbReference type="PANTHER" id="PTHR42805">
    <property type="entry name" value="PTERIN-4-ALPHA-CARBINOLAMINE DEHYDRATASE-RELATED"/>
    <property type="match status" value="1"/>
</dbReference>
<evidence type="ECO:0000256" key="2">
    <source>
        <dbReference type="ARBA" id="ARBA00006472"/>
    </source>
</evidence>
<dbReference type="Pfam" id="PF01329">
    <property type="entry name" value="Pterin_4a"/>
    <property type="match status" value="1"/>
</dbReference>
<organism evidence="5 6">
    <name type="scientific">Chitinibacter fontanus</name>
    <dbReference type="NCBI Taxonomy" id="1737446"/>
    <lineage>
        <taxon>Bacteria</taxon>
        <taxon>Pseudomonadati</taxon>
        <taxon>Pseudomonadota</taxon>
        <taxon>Betaproteobacteria</taxon>
        <taxon>Neisseriales</taxon>
        <taxon>Chitinibacteraceae</taxon>
        <taxon>Chitinibacter</taxon>
    </lineage>
</organism>
<sequence>MPQTQLEQKCEACRAGAPQVSDAELAELIRVIPDWTPVVIDGVLQLQRVYEFSNFAQAWAMCDRVAALAEEAGHHPALLLGWGRLQVNWWSHKIRGLHRLDFELAAKTDQLL</sequence>
<dbReference type="InterPro" id="IPR001533">
    <property type="entry name" value="Pterin_deHydtase"/>
</dbReference>
<dbReference type="NCBIfam" id="NF002016">
    <property type="entry name" value="PRK00823.1-1"/>
    <property type="match status" value="1"/>
</dbReference>
<dbReference type="EC" id="4.2.1.96" evidence="4"/>
<dbReference type="GO" id="GO:0008124">
    <property type="term" value="F:4-alpha-hydroxytetrahydrobiopterin dehydratase activity"/>
    <property type="evidence" value="ECO:0007669"/>
    <property type="project" value="UniProtKB-UniRule"/>
</dbReference>
<dbReference type="KEGG" id="cfon:HZU75_10110"/>
<evidence type="ECO:0000256" key="1">
    <source>
        <dbReference type="ARBA" id="ARBA00001554"/>
    </source>
</evidence>
<evidence type="ECO:0000256" key="3">
    <source>
        <dbReference type="ARBA" id="ARBA00023239"/>
    </source>
</evidence>
<evidence type="ECO:0000256" key="4">
    <source>
        <dbReference type="HAMAP-Rule" id="MF_00434"/>
    </source>
</evidence>
<protein>
    <recommendedName>
        <fullName evidence="4">Putative pterin-4-alpha-carbinolamine dehydratase</fullName>
        <shortName evidence="4">PHS</shortName>
        <ecNumber evidence="4">4.2.1.96</ecNumber>
    </recommendedName>
    <alternativeName>
        <fullName evidence="4">4-alpha-hydroxy-tetrahydropterin dehydratase</fullName>
    </alternativeName>
    <alternativeName>
        <fullName evidence="4">Pterin carbinolamine dehydratase</fullName>
        <shortName evidence="4">PCD</shortName>
    </alternativeName>
</protein>
<dbReference type="PANTHER" id="PTHR42805:SF1">
    <property type="entry name" value="PTERIN-4-ALPHA-CARBINOLAMINE DEHYDRATASE-RELATED"/>
    <property type="match status" value="1"/>
</dbReference>
<dbReference type="InterPro" id="IPR036428">
    <property type="entry name" value="PCD_sf"/>
</dbReference>
<comment type="catalytic activity">
    <reaction evidence="1 4">
        <text>(4aS,6R)-4a-hydroxy-L-erythro-5,6,7,8-tetrahydrobiopterin = (6R)-L-erythro-6,7-dihydrobiopterin + H2O</text>
        <dbReference type="Rhea" id="RHEA:11920"/>
        <dbReference type="ChEBI" id="CHEBI:15377"/>
        <dbReference type="ChEBI" id="CHEBI:15642"/>
        <dbReference type="ChEBI" id="CHEBI:43120"/>
        <dbReference type="EC" id="4.2.1.96"/>
    </reaction>
</comment>
<gene>
    <name evidence="5" type="ORF">HZU75_10110</name>
</gene>
<dbReference type="GO" id="GO:0006729">
    <property type="term" value="P:tetrahydrobiopterin biosynthetic process"/>
    <property type="evidence" value="ECO:0007669"/>
    <property type="project" value="InterPro"/>
</dbReference>
<accession>A0A7D5Z6R7</accession>
<evidence type="ECO:0000313" key="6">
    <source>
        <dbReference type="Proteomes" id="UP000510822"/>
    </source>
</evidence>
<proteinExistence type="inferred from homology"/>
<dbReference type="InterPro" id="IPR050376">
    <property type="entry name" value="Pterin-4-alpha-carb_dehyd"/>
</dbReference>